<gene>
    <name evidence="1" type="ORF">QFC20_003974</name>
</gene>
<proteinExistence type="predicted"/>
<evidence type="ECO:0000313" key="1">
    <source>
        <dbReference type="EMBL" id="KAJ9106790.1"/>
    </source>
</evidence>
<name>A0ACC2W615_9TREE</name>
<protein>
    <submittedName>
        <fullName evidence="1">Uncharacterized protein</fullName>
    </submittedName>
</protein>
<accession>A0ACC2W615</accession>
<dbReference type="Proteomes" id="UP001230649">
    <property type="component" value="Unassembled WGS sequence"/>
</dbReference>
<dbReference type="EMBL" id="JASBWS010000041">
    <property type="protein sequence ID" value="KAJ9106790.1"/>
    <property type="molecule type" value="Genomic_DNA"/>
</dbReference>
<comment type="caution">
    <text evidence="1">The sequence shown here is derived from an EMBL/GenBank/DDBJ whole genome shotgun (WGS) entry which is preliminary data.</text>
</comment>
<sequence>MLISSTNSYLLRRRVSACYVVDPETVPESVSRQKPRSTSIVCVQYFPTTEYSWLMPNDIKPLPKHEIDAYLKSGSKKQDGKLFAAYTLAADPEDFIAEQDELRRHKDDVDEEQAEDEDELADDNEEAEPEAKSGNKRKRIPADQKPAKKEPASKKTKTEKAPSKRATKKETAAEDGEEPVSKKASTSKAAANKKAPASAGKKAAAPTSAAKESKENKESKEAKEDAGDDALANDPEATKVRDWRHKLQRAFLSKSVPSAEEMDNYDKLFTTIENYQNMTVAYLAHSKIGKVMKKIAALTNVPRNDDLKITDRAHALMQKWTDQIDGKPAETVGNGDVATEAKAEETAETEEKSTDAPAAEDAPAEEKMEVDEKEPAAEENADKEEAAPADA</sequence>
<evidence type="ECO:0000313" key="2">
    <source>
        <dbReference type="Proteomes" id="UP001230649"/>
    </source>
</evidence>
<reference evidence="1" key="1">
    <citation type="submission" date="2023-04" db="EMBL/GenBank/DDBJ databases">
        <title>Draft Genome sequencing of Naganishia species isolated from polar environments using Oxford Nanopore Technology.</title>
        <authorList>
            <person name="Leo P."/>
            <person name="Venkateswaran K."/>
        </authorList>
    </citation>
    <scope>NUCLEOTIDE SEQUENCE</scope>
    <source>
        <strain evidence="1">MNA-CCFEE 5262</strain>
    </source>
</reference>
<organism evidence="1 2">
    <name type="scientific">Naganishia adeliensis</name>
    <dbReference type="NCBI Taxonomy" id="92952"/>
    <lineage>
        <taxon>Eukaryota</taxon>
        <taxon>Fungi</taxon>
        <taxon>Dikarya</taxon>
        <taxon>Basidiomycota</taxon>
        <taxon>Agaricomycotina</taxon>
        <taxon>Tremellomycetes</taxon>
        <taxon>Filobasidiales</taxon>
        <taxon>Filobasidiaceae</taxon>
        <taxon>Naganishia</taxon>
    </lineage>
</organism>
<keyword evidence="2" id="KW-1185">Reference proteome</keyword>